<evidence type="ECO:0000313" key="1">
    <source>
        <dbReference type="EMBL" id="EHQ06832.1"/>
    </source>
</evidence>
<gene>
    <name evidence="1" type="ORF">Lepil_2155</name>
</gene>
<evidence type="ECO:0000313" key="2">
    <source>
        <dbReference type="Proteomes" id="UP000005737"/>
    </source>
</evidence>
<dbReference type="PROSITE" id="PS51257">
    <property type="entry name" value="PROKAR_LIPOPROTEIN"/>
    <property type="match status" value="1"/>
</dbReference>
<organism evidence="1 2">
    <name type="scientific">Leptonema illini DSM 21528</name>
    <dbReference type="NCBI Taxonomy" id="929563"/>
    <lineage>
        <taxon>Bacteria</taxon>
        <taxon>Pseudomonadati</taxon>
        <taxon>Spirochaetota</taxon>
        <taxon>Spirochaetia</taxon>
        <taxon>Leptospirales</taxon>
        <taxon>Leptospiraceae</taxon>
        <taxon>Leptonema</taxon>
    </lineage>
</organism>
<protein>
    <recommendedName>
        <fullName evidence="3">Lipoprotein</fullName>
    </recommendedName>
</protein>
<reference evidence="1 2" key="1">
    <citation type="submission" date="2011-10" db="EMBL/GenBank/DDBJ databases">
        <title>The Improved High-Quality Draft genome of Leptonema illini DSM 21528.</title>
        <authorList>
            <consortium name="US DOE Joint Genome Institute (JGI-PGF)"/>
            <person name="Lucas S."/>
            <person name="Copeland A."/>
            <person name="Lapidus A."/>
            <person name="Glavina del Rio T."/>
            <person name="Dalin E."/>
            <person name="Tice H."/>
            <person name="Bruce D."/>
            <person name="Goodwin L."/>
            <person name="Pitluck S."/>
            <person name="Peters L."/>
            <person name="Mikhailova N."/>
            <person name="Held B."/>
            <person name="Kyrpides N."/>
            <person name="Mavromatis K."/>
            <person name="Ivanova N."/>
            <person name="Markowitz V."/>
            <person name="Cheng J.-F."/>
            <person name="Hugenholtz P."/>
            <person name="Woyke T."/>
            <person name="Wu D."/>
            <person name="Gronow S."/>
            <person name="Wellnitz S."/>
            <person name="Brambilla E.-M."/>
            <person name="Klenk H.-P."/>
            <person name="Eisen J.A."/>
        </authorList>
    </citation>
    <scope>NUCLEOTIDE SEQUENCE [LARGE SCALE GENOMIC DNA]</scope>
    <source>
        <strain evidence="1 2">DSM 21528</strain>
    </source>
</reference>
<evidence type="ECO:0008006" key="3">
    <source>
        <dbReference type="Google" id="ProtNLM"/>
    </source>
</evidence>
<keyword evidence="2" id="KW-1185">Reference proteome</keyword>
<sequence>MRLGISVFGVIFFSGCSIFLSDNWTFDQRFRGDILKAPFGWSFEFREDRMPVKGVTTEEEILSVYPKGPNLRFTYLVPFKKRIHDRVFLVDRIIGFTYDRYEERGEFRSYVNMESILYYVFLYKGVVQDFTIRHRIDGRQSGQNWVVGRFDTGDLQLESVQLWPGGRQDYARYMRQRWESDIRRINSFILIIEQRRNLFVSLLEEKFGPLSQEEIEAVNDIVDAPSQELFRLVSAPNAQKSDVMTAIKRDKVPYY</sequence>
<dbReference type="HOGENOM" id="CLU_1089036_0_0_12"/>
<accession>H2CGB7</accession>
<proteinExistence type="predicted"/>
<dbReference type="RefSeq" id="WP_002772522.1">
    <property type="nucleotide sequence ID" value="NZ_JH597773.1"/>
</dbReference>
<name>H2CGB7_9LEPT</name>
<dbReference type="AlphaFoldDB" id="H2CGB7"/>
<dbReference type="Proteomes" id="UP000005737">
    <property type="component" value="Unassembled WGS sequence"/>
</dbReference>
<dbReference type="EMBL" id="JH597773">
    <property type="protein sequence ID" value="EHQ06832.1"/>
    <property type="molecule type" value="Genomic_DNA"/>
</dbReference>